<evidence type="ECO:0000256" key="12">
    <source>
        <dbReference type="PROSITE-ProRule" id="PRU00042"/>
    </source>
</evidence>
<evidence type="ECO:0000256" key="1">
    <source>
        <dbReference type="ARBA" id="ARBA00004123"/>
    </source>
</evidence>
<name>A0A2U4C062_TURTR</name>
<keyword evidence="6" id="KW-0862">Zinc</keyword>
<keyword evidence="14" id="KW-1185">Reference proteome</keyword>
<dbReference type="FunFam" id="3.30.160.60:FF:000205">
    <property type="entry name" value="Putative Krueppel-like factor 10"/>
    <property type="match status" value="1"/>
</dbReference>
<feature type="domain" description="C2H2-type" evidence="13">
    <location>
        <begin position="399"/>
        <end position="428"/>
    </location>
</feature>
<dbReference type="GO" id="GO:0008270">
    <property type="term" value="F:zinc ion binding"/>
    <property type="evidence" value="ECO:0007669"/>
    <property type="project" value="UniProtKB-KW"/>
</dbReference>
<evidence type="ECO:0000256" key="8">
    <source>
        <dbReference type="ARBA" id="ARBA00023125"/>
    </source>
</evidence>
<dbReference type="GO" id="GO:0005634">
    <property type="term" value="C:nucleus"/>
    <property type="evidence" value="ECO:0007669"/>
    <property type="project" value="UniProtKB-SubCell"/>
</dbReference>
<evidence type="ECO:0000256" key="11">
    <source>
        <dbReference type="ARBA" id="ARBA00038409"/>
    </source>
</evidence>
<dbReference type="CDD" id="cd21584">
    <property type="entry name" value="KLF11_N"/>
    <property type="match status" value="1"/>
</dbReference>
<keyword evidence="10" id="KW-0539">Nucleus</keyword>
<sequence>MHTPASAGSGDARAVDIMDICESILERKRHDSERSTCSILEQNDMEAVEALVCMSSWGQRSQKGDLLKIRPLTPVSDSGDVFTIVHVDAATPELPKDFHSLSTLCMTPPQSPDLLEPSTGTVVPSQVTDSKAPVVVAVAPASTGAAGVLSRRAESALPALKAELLEPAVSPHCRATVTSVICHTGGSPAAAHVPTTQTQAHQLSASAEGEAQFLGHVEAVQDTHLTDSVLSANSASCQPCLHKSSGLSPTKDQQAGWPVAIQTCSPKNYENDLPRKATPLISVPIPSPPVLCQMIPVTGQSGMLSAFLKPSPQVSAGTVKPILPHAAPVPQPVFVGPSVPQGTVMLVLPQGALLQPATCSSSGMAVGNTKLLPLAPAPVFIASSQNCAPQVDFSRRRNYVCNFPGCQKTYFKSSHLKAHLRTHTGEKPFTCSWDGCDKKFARSDELSRHRRTHTGEKKFVCPVCDRRFMRSDHLTKHARRHMTTKKIPGWQAEVGKLNRIASAENPGSPLVHLPASA</sequence>
<comment type="subcellular location">
    <subcellularLocation>
        <location evidence="1">Nucleus</location>
    </subcellularLocation>
</comment>
<dbReference type="GO" id="GO:0000978">
    <property type="term" value="F:RNA polymerase II cis-regulatory region sequence-specific DNA binding"/>
    <property type="evidence" value="ECO:0007669"/>
    <property type="project" value="TreeGrafter"/>
</dbReference>
<dbReference type="PANTHER" id="PTHR23235:SF65">
    <property type="entry name" value="KRUEPPEL-LIKE FACTOR 11"/>
    <property type="match status" value="1"/>
</dbReference>
<comment type="similarity">
    <text evidence="11">Belongs to the Sp1 C2H2-type zinc-finger protein family.</text>
</comment>
<dbReference type="Pfam" id="PF00096">
    <property type="entry name" value="zf-C2H2"/>
    <property type="match status" value="3"/>
</dbReference>
<dbReference type="Gene3D" id="3.30.160.60">
    <property type="entry name" value="Classic Zinc Finger"/>
    <property type="match status" value="3"/>
</dbReference>
<protein>
    <submittedName>
        <fullName evidence="15">Krueppel-like factor 11 isoform X1</fullName>
    </submittedName>
</protein>
<evidence type="ECO:0000256" key="4">
    <source>
        <dbReference type="ARBA" id="ARBA00022737"/>
    </source>
</evidence>
<dbReference type="OrthoDB" id="654211at2759"/>
<keyword evidence="2" id="KW-0678">Repressor</keyword>
<evidence type="ECO:0000256" key="10">
    <source>
        <dbReference type="ARBA" id="ARBA00023242"/>
    </source>
</evidence>
<evidence type="ECO:0000256" key="9">
    <source>
        <dbReference type="ARBA" id="ARBA00023163"/>
    </source>
</evidence>
<dbReference type="STRING" id="9739.ENSTTRP00000016309"/>
<dbReference type="SMART" id="SM00355">
    <property type="entry name" value="ZnF_C2H2"/>
    <property type="match status" value="3"/>
</dbReference>
<keyword evidence="9" id="KW-0804">Transcription</keyword>
<dbReference type="InterPro" id="IPR036236">
    <property type="entry name" value="Znf_C2H2_sf"/>
</dbReference>
<dbReference type="FunCoup" id="A0A2U4C062">
    <property type="interactions" value="607"/>
</dbReference>
<gene>
    <name evidence="15" type="primary">KLF11</name>
</gene>
<dbReference type="PANTHER" id="PTHR23235">
    <property type="entry name" value="KRUEPPEL-LIKE TRANSCRIPTION FACTOR"/>
    <property type="match status" value="1"/>
</dbReference>
<dbReference type="FunFam" id="3.30.160.60:FF:000134">
    <property type="entry name" value="Krueppel-like factor 11"/>
    <property type="match status" value="1"/>
</dbReference>
<keyword evidence="8" id="KW-0238">DNA-binding</keyword>
<evidence type="ECO:0000256" key="5">
    <source>
        <dbReference type="ARBA" id="ARBA00022771"/>
    </source>
</evidence>
<feature type="domain" description="C2H2-type" evidence="13">
    <location>
        <begin position="459"/>
        <end position="486"/>
    </location>
</feature>
<keyword evidence="7" id="KW-0805">Transcription regulation</keyword>
<dbReference type="CTD" id="8462"/>
<dbReference type="SUPFAM" id="SSF57667">
    <property type="entry name" value="beta-beta-alpha zinc fingers"/>
    <property type="match status" value="2"/>
</dbReference>
<evidence type="ECO:0000256" key="3">
    <source>
        <dbReference type="ARBA" id="ARBA00022723"/>
    </source>
</evidence>
<dbReference type="RefSeq" id="XP_019798852.2">
    <property type="nucleotide sequence ID" value="XM_019943293.2"/>
</dbReference>
<dbReference type="GeneID" id="101335284"/>
<dbReference type="GO" id="GO:0000981">
    <property type="term" value="F:DNA-binding transcription factor activity, RNA polymerase II-specific"/>
    <property type="evidence" value="ECO:0007669"/>
    <property type="project" value="TreeGrafter"/>
</dbReference>
<keyword evidence="4" id="KW-0677">Repeat</keyword>
<evidence type="ECO:0000313" key="15">
    <source>
        <dbReference type="RefSeq" id="XP_019798852.2"/>
    </source>
</evidence>
<dbReference type="InParanoid" id="A0A2U4C062"/>
<dbReference type="AlphaFoldDB" id="A0A2U4C062"/>
<keyword evidence="3" id="KW-0479">Metal-binding</keyword>
<organism evidence="14 15">
    <name type="scientific">Tursiops truncatus</name>
    <name type="common">Atlantic bottle-nosed dolphin</name>
    <name type="synonym">Delphinus truncatus</name>
    <dbReference type="NCBI Taxonomy" id="9739"/>
    <lineage>
        <taxon>Eukaryota</taxon>
        <taxon>Metazoa</taxon>
        <taxon>Chordata</taxon>
        <taxon>Craniata</taxon>
        <taxon>Vertebrata</taxon>
        <taxon>Euteleostomi</taxon>
        <taxon>Mammalia</taxon>
        <taxon>Eutheria</taxon>
        <taxon>Laurasiatheria</taxon>
        <taxon>Artiodactyla</taxon>
        <taxon>Whippomorpha</taxon>
        <taxon>Cetacea</taxon>
        <taxon>Odontoceti</taxon>
        <taxon>Delphinidae</taxon>
        <taxon>Tursiops</taxon>
    </lineage>
</organism>
<dbReference type="InterPro" id="IPR013087">
    <property type="entry name" value="Znf_C2H2_type"/>
</dbReference>
<feature type="domain" description="C2H2-type" evidence="13">
    <location>
        <begin position="429"/>
        <end position="458"/>
    </location>
</feature>
<dbReference type="PROSITE" id="PS50157">
    <property type="entry name" value="ZINC_FINGER_C2H2_2"/>
    <property type="match status" value="3"/>
</dbReference>
<accession>A0A2U4C062</accession>
<reference evidence="15" key="1">
    <citation type="submission" date="2025-08" db="UniProtKB">
        <authorList>
            <consortium name="RefSeq"/>
        </authorList>
    </citation>
    <scope>IDENTIFICATION</scope>
    <source>
        <tissue evidence="15">Spleen</tissue>
    </source>
</reference>
<dbReference type="FunFam" id="3.30.160.60:FF:000018">
    <property type="entry name" value="Krueppel-like factor 15"/>
    <property type="match status" value="1"/>
</dbReference>
<evidence type="ECO:0000256" key="6">
    <source>
        <dbReference type="ARBA" id="ARBA00022833"/>
    </source>
</evidence>
<evidence type="ECO:0000259" key="13">
    <source>
        <dbReference type="PROSITE" id="PS50157"/>
    </source>
</evidence>
<evidence type="ECO:0000313" key="14">
    <source>
        <dbReference type="Proteomes" id="UP000245320"/>
    </source>
</evidence>
<evidence type="ECO:0000256" key="7">
    <source>
        <dbReference type="ARBA" id="ARBA00023015"/>
    </source>
</evidence>
<keyword evidence="5 12" id="KW-0863">Zinc-finger</keyword>
<proteinExistence type="inferred from homology"/>
<evidence type="ECO:0000256" key="2">
    <source>
        <dbReference type="ARBA" id="ARBA00022491"/>
    </source>
</evidence>
<dbReference type="PROSITE" id="PS00028">
    <property type="entry name" value="ZINC_FINGER_C2H2_1"/>
    <property type="match status" value="3"/>
</dbReference>
<dbReference type="Proteomes" id="UP000245320">
    <property type="component" value="Chromosome 14"/>
</dbReference>